<accession>A0A1H7CSA7</accession>
<evidence type="ECO:0000256" key="2">
    <source>
        <dbReference type="ARBA" id="ARBA00022448"/>
    </source>
</evidence>
<keyword evidence="3 9" id="KW-1003">Cell membrane</keyword>
<evidence type="ECO:0000256" key="4">
    <source>
        <dbReference type="ARBA" id="ARBA00022692"/>
    </source>
</evidence>
<protein>
    <recommendedName>
        <fullName evidence="9">Sec-independent protein translocase protein TatA</fullName>
    </recommendedName>
</protein>
<dbReference type="Proteomes" id="UP000199662">
    <property type="component" value="Unassembled WGS sequence"/>
</dbReference>
<dbReference type="AlphaFoldDB" id="A0A1H7CSA7"/>
<comment type="subunit">
    <text evidence="9">Forms a complex with TatC.</text>
</comment>
<evidence type="ECO:0000256" key="10">
    <source>
        <dbReference type="SAM" id="MobiDB-lite"/>
    </source>
</evidence>
<organism evidence="11 12">
    <name type="scientific">Propionispira arboris</name>
    <dbReference type="NCBI Taxonomy" id="84035"/>
    <lineage>
        <taxon>Bacteria</taxon>
        <taxon>Bacillati</taxon>
        <taxon>Bacillota</taxon>
        <taxon>Negativicutes</taxon>
        <taxon>Selenomonadales</taxon>
        <taxon>Selenomonadaceae</taxon>
        <taxon>Propionispira</taxon>
    </lineage>
</organism>
<dbReference type="InterPro" id="IPR006312">
    <property type="entry name" value="TatA/E"/>
</dbReference>
<evidence type="ECO:0000256" key="6">
    <source>
        <dbReference type="ARBA" id="ARBA00022989"/>
    </source>
</evidence>
<evidence type="ECO:0000256" key="8">
    <source>
        <dbReference type="ARBA" id="ARBA00023136"/>
    </source>
</evidence>
<keyword evidence="7 9" id="KW-0811">Translocation</keyword>
<dbReference type="NCBIfam" id="NF011430">
    <property type="entry name" value="PRK14861.1"/>
    <property type="match status" value="1"/>
</dbReference>
<keyword evidence="5 9" id="KW-0653">Protein transport</keyword>
<dbReference type="RefSeq" id="WP_019554815.1">
    <property type="nucleotide sequence ID" value="NZ_FNZK01000022.1"/>
</dbReference>
<evidence type="ECO:0000256" key="3">
    <source>
        <dbReference type="ARBA" id="ARBA00022475"/>
    </source>
</evidence>
<dbReference type="NCBIfam" id="TIGR01411">
    <property type="entry name" value="tatAE"/>
    <property type="match status" value="1"/>
</dbReference>
<dbReference type="PANTHER" id="PTHR42982:SF1">
    <property type="entry name" value="SEC-INDEPENDENT PROTEIN TRANSLOCASE PROTEIN TATA"/>
    <property type="match status" value="1"/>
</dbReference>
<name>A0A1H7CSA7_9FIRM</name>
<dbReference type="GO" id="GO:0043953">
    <property type="term" value="P:protein transport by the Tat complex"/>
    <property type="evidence" value="ECO:0007669"/>
    <property type="project" value="UniProtKB-UniRule"/>
</dbReference>
<dbReference type="STRING" id="84035.SAMN05660742_12288"/>
<dbReference type="InterPro" id="IPR003369">
    <property type="entry name" value="TatA/B/E"/>
</dbReference>
<feature type="compositionally biased region" description="Basic and acidic residues" evidence="10">
    <location>
        <begin position="47"/>
        <end position="71"/>
    </location>
</feature>
<keyword evidence="8 9" id="KW-0472">Membrane</keyword>
<evidence type="ECO:0000313" key="11">
    <source>
        <dbReference type="EMBL" id="SEJ90042.1"/>
    </source>
</evidence>
<comment type="similarity">
    <text evidence="9">Belongs to the TatA/E family.</text>
</comment>
<dbReference type="Gene3D" id="1.20.5.3310">
    <property type="match status" value="1"/>
</dbReference>
<sequence length="71" mass="7658">MFGIGVPELGLILVIGLVVFGPGKLPEIGRAVGKSLNEFKNASNEPPEEKKEESVVKAVEKNEEPQKKDAK</sequence>
<dbReference type="HAMAP" id="MF_00236">
    <property type="entry name" value="TatA_E"/>
    <property type="match status" value="1"/>
</dbReference>
<keyword evidence="2 9" id="KW-0813">Transport</keyword>
<keyword evidence="6 9" id="KW-1133">Transmembrane helix</keyword>
<dbReference type="GO" id="GO:0033281">
    <property type="term" value="C:TAT protein transport complex"/>
    <property type="evidence" value="ECO:0007669"/>
    <property type="project" value="UniProtKB-UniRule"/>
</dbReference>
<evidence type="ECO:0000256" key="5">
    <source>
        <dbReference type="ARBA" id="ARBA00022927"/>
    </source>
</evidence>
<dbReference type="PRINTS" id="PR01506">
    <property type="entry name" value="TATBPROTEIN"/>
</dbReference>
<feature type="region of interest" description="Disordered" evidence="10">
    <location>
        <begin position="39"/>
        <end position="71"/>
    </location>
</feature>
<reference evidence="11 12" key="1">
    <citation type="submission" date="2016-10" db="EMBL/GenBank/DDBJ databases">
        <authorList>
            <person name="de Groot N.N."/>
        </authorList>
    </citation>
    <scope>NUCLEOTIDE SEQUENCE [LARGE SCALE GENOMIC DNA]</scope>
    <source>
        <strain evidence="11 12">DSM 2179</strain>
    </source>
</reference>
<keyword evidence="12" id="KW-1185">Reference proteome</keyword>
<dbReference type="EMBL" id="FNZK01000022">
    <property type="protein sequence ID" value="SEJ90042.1"/>
    <property type="molecule type" value="Genomic_DNA"/>
</dbReference>
<comment type="function">
    <text evidence="9">Part of the twin-arginine translocation (Tat) system that transports large folded proteins containing a characteristic twin-arginine motif in their signal peptide across membranes. TatA could form the protein-conducting channel of the Tat system.</text>
</comment>
<evidence type="ECO:0000256" key="7">
    <source>
        <dbReference type="ARBA" id="ARBA00023010"/>
    </source>
</evidence>
<evidence type="ECO:0000256" key="9">
    <source>
        <dbReference type="HAMAP-Rule" id="MF_00236"/>
    </source>
</evidence>
<gene>
    <name evidence="9" type="primary">tatA</name>
    <name evidence="11" type="ORF">SAMN05660742_12288</name>
</gene>
<evidence type="ECO:0000313" key="12">
    <source>
        <dbReference type="Proteomes" id="UP000199662"/>
    </source>
</evidence>
<dbReference type="GO" id="GO:0008320">
    <property type="term" value="F:protein transmembrane transporter activity"/>
    <property type="evidence" value="ECO:0007669"/>
    <property type="project" value="UniProtKB-UniRule"/>
</dbReference>
<proteinExistence type="inferred from homology"/>
<evidence type="ECO:0000256" key="1">
    <source>
        <dbReference type="ARBA" id="ARBA00004162"/>
    </source>
</evidence>
<dbReference type="Pfam" id="PF02416">
    <property type="entry name" value="TatA_B_E"/>
    <property type="match status" value="1"/>
</dbReference>
<dbReference type="PANTHER" id="PTHR42982">
    <property type="entry name" value="SEC-INDEPENDENT PROTEIN TRANSLOCASE PROTEIN TATA"/>
    <property type="match status" value="1"/>
</dbReference>
<comment type="subcellular location">
    <subcellularLocation>
        <location evidence="1 9">Cell membrane</location>
        <topology evidence="1 9">Single-pass membrane protein</topology>
    </subcellularLocation>
</comment>
<keyword evidence="4 9" id="KW-0812">Transmembrane</keyword>